<sequence>MSTTATTTMEELTQRMEGIQHDDNTSEQPRPLVTPQETDQRPWDYWVAAGAPSNPIDFPQPRIHRGRRVEVVCYIPATGGHERLANVLLSDEPRKAGVRELAYYPIPHKKPIKTIMGHVEICVVLKRCQKDEDTSLEEDDDEEVFVVEEDEDVVFELTEEYVAVKVNFDRKMQSLRNRHAEDPMKEIAAMQLIGAKSPHVMGCRDVLYDAGTQTLNVVLRYCPHGDLFQMLQDFQNNSGETPGLTEPQARYWFKQILLGLRHLRDLGICHRDLSPENVMMDHNQCLVIDLGMCLRVPYTDAQTGGTTDISRGSHKRLFSPQGACGKLPYMSPEIYKNRKPFDGELADVWTAGTILFCMVTGNRSYARPHASDPQFYWMTQGLQQMLRDWSVPISPEGLHLLQNLLQVNPRLRLTLDEALSHPWFDGPSEEMDLSDPMLSL</sequence>
<name>A0A7S2Y450_9STRA</name>
<evidence type="ECO:0000259" key="7">
    <source>
        <dbReference type="PROSITE" id="PS50011"/>
    </source>
</evidence>
<feature type="region of interest" description="Disordered" evidence="6">
    <location>
        <begin position="17"/>
        <end position="39"/>
    </location>
</feature>
<evidence type="ECO:0000256" key="4">
    <source>
        <dbReference type="ARBA" id="ARBA00022777"/>
    </source>
</evidence>
<dbReference type="SUPFAM" id="SSF56112">
    <property type="entry name" value="Protein kinase-like (PK-like)"/>
    <property type="match status" value="1"/>
</dbReference>
<keyword evidence="1" id="KW-0723">Serine/threonine-protein kinase</keyword>
<dbReference type="GO" id="GO:0005634">
    <property type="term" value="C:nucleus"/>
    <property type="evidence" value="ECO:0007669"/>
    <property type="project" value="TreeGrafter"/>
</dbReference>
<evidence type="ECO:0000256" key="1">
    <source>
        <dbReference type="ARBA" id="ARBA00022527"/>
    </source>
</evidence>
<organism evidence="8">
    <name type="scientific">Entomoneis paludosa</name>
    <dbReference type="NCBI Taxonomy" id="265537"/>
    <lineage>
        <taxon>Eukaryota</taxon>
        <taxon>Sar</taxon>
        <taxon>Stramenopiles</taxon>
        <taxon>Ochrophyta</taxon>
        <taxon>Bacillariophyta</taxon>
        <taxon>Bacillariophyceae</taxon>
        <taxon>Bacillariophycidae</taxon>
        <taxon>Entomoneidaceae</taxon>
        <taxon>Entomoneis</taxon>
    </lineage>
</organism>
<dbReference type="PANTHER" id="PTHR24345">
    <property type="entry name" value="SERINE/THREONINE-PROTEIN KINASE PLK"/>
    <property type="match status" value="1"/>
</dbReference>
<dbReference type="GO" id="GO:0005524">
    <property type="term" value="F:ATP binding"/>
    <property type="evidence" value="ECO:0007669"/>
    <property type="project" value="UniProtKB-KW"/>
</dbReference>
<dbReference type="AlphaFoldDB" id="A0A7S2Y450"/>
<evidence type="ECO:0000256" key="2">
    <source>
        <dbReference type="ARBA" id="ARBA00022679"/>
    </source>
</evidence>
<dbReference type="Pfam" id="PF00069">
    <property type="entry name" value="Pkinase"/>
    <property type="match status" value="1"/>
</dbReference>
<evidence type="ECO:0000256" key="5">
    <source>
        <dbReference type="ARBA" id="ARBA00022840"/>
    </source>
</evidence>
<proteinExistence type="predicted"/>
<keyword evidence="4" id="KW-0418">Kinase</keyword>
<evidence type="ECO:0000313" key="8">
    <source>
        <dbReference type="EMBL" id="CAD9947551.1"/>
    </source>
</evidence>
<protein>
    <recommendedName>
        <fullName evidence="7">Protein kinase domain-containing protein</fullName>
    </recommendedName>
</protein>
<reference evidence="8" key="1">
    <citation type="submission" date="2021-01" db="EMBL/GenBank/DDBJ databases">
        <authorList>
            <person name="Corre E."/>
            <person name="Pelletier E."/>
            <person name="Niang G."/>
            <person name="Scheremetjew M."/>
            <person name="Finn R."/>
            <person name="Kale V."/>
            <person name="Holt S."/>
            <person name="Cochrane G."/>
            <person name="Meng A."/>
            <person name="Brown T."/>
            <person name="Cohen L."/>
        </authorList>
    </citation>
    <scope>NUCLEOTIDE SEQUENCE</scope>
    <source>
        <strain evidence="8">CCMP125</strain>
    </source>
</reference>
<dbReference type="GO" id="GO:0004674">
    <property type="term" value="F:protein serine/threonine kinase activity"/>
    <property type="evidence" value="ECO:0007669"/>
    <property type="project" value="UniProtKB-KW"/>
</dbReference>
<keyword evidence="3" id="KW-0547">Nucleotide-binding</keyword>
<dbReference type="PANTHER" id="PTHR24345:SF91">
    <property type="entry name" value="SERINE_THREONINE-PROTEIN KINASE PLK4"/>
    <property type="match status" value="1"/>
</dbReference>
<keyword evidence="5" id="KW-0067">ATP-binding</keyword>
<dbReference type="Gene3D" id="1.10.510.10">
    <property type="entry name" value="Transferase(Phosphotransferase) domain 1"/>
    <property type="match status" value="1"/>
</dbReference>
<dbReference type="EMBL" id="HBHT01005717">
    <property type="protein sequence ID" value="CAD9947551.1"/>
    <property type="molecule type" value="Transcribed_RNA"/>
</dbReference>
<gene>
    <name evidence="8" type="ORF">APAL1065_LOCUS3781</name>
</gene>
<dbReference type="InterPro" id="IPR008266">
    <property type="entry name" value="Tyr_kinase_AS"/>
</dbReference>
<feature type="domain" description="Protein kinase" evidence="7">
    <location>
        <begin position="130"/>
        <end position="424"/>
    </location>
</feature>
<dbReference type="InterPro" id="IPR011009">
    <property type="entry name" value="Kinase-like_dom_sf"/>
</dbReference>
<evidence type="ECO:0000256" key="3">
    <source>
        <dbReference type="ARBA" id="ARBA00022741"/>
    </source>
</evidence>
<keyword evidence="2" id="KW-0808">Transferase</keyword>
<dbReference type="InterPro" id="IPR000719">
    <property type="entry name" value="Prot_kinase_dom"/>
</dbReference>
<dbReference type="PROSITE" id="PS50011">
    <property type="entry name" value="PROTEIN_KINASE_DOM"/>
    <property type="match status" value="1"/>
</dbReference>
<dbReference type="PROSITE" id="PS00109">
    <property type="entry name" value="PROTEIN_KINASE_TYR"/>
    <property type="match status" value="1"/>
</dbReference>
<accession>A0A7S2Y450</accession>
<evidence type="ECO:0000256" key="6">
    <source>
        <dbReference type="SAM" id="MobiDB-lite"/>
    </source>
</evidence>